<dbReference type="Proteomes" id="UP000293142">
    <property type="component" value="Unassembled WGS sequence"/>
</dbReference>
<dbReference type="RefSeq" id="WP_131014813.1">
    <property type="nucleotide sequence ID" value="NZ_SIRE01000012.1"/>
</dbReference>
<gene>
    <name evidence="1" type="ORF">EYB31_18305</name>
</gene>
<protein>
    <submittedName>
        <fullName evidence="1">Uncharacterized protein</fullName>
    </submittedName>
</protein>
<sequence length="264" mass="30458">MLTTEIIIQAREIQNLYEEAFLRKQIEAGNVQAIGCCFLKDFQREKVRERKFLAPHFIDSEKQVIDYLAEMELLKTQRDEKACLIAELTDKVEGYCIDGRRFEISLAHDNGKSNEQREEYEICKPLYVLIREEGIKGAAREISDKMANERYAFTIDYMDEMDGNTELFMPFFGLAINVAGYSVEKKGSICQAVQSTFDMFDCFEVNDELRFTIQGIHGEGPCVYSIWDIISVAREQFGPEIDKRMASIGLTDYKVIFSVNEFIC</sequence>
<proteinExistence type="predicted"/>
<evidence type="ECO:0000313" key="1">
    <source>
        <dbReference type="EMBL" id="TBL77423.1"/>
    </source>
</evidence>
<keyword evidence="2" id="KW-1185">Reference proteome</keyword>
<name>A0A4V2J426_9BACL</name>
<reference evidence="1 2" key="1">
    <citation type="submission" date="2019-02" db="EMBL/GenBank/DDBJ databases">
        <title>Paenibacillus sp. nov., isolated from surface-sterilized tissue of Thalictrum simplex L.</title>
        <authorList>
            <person name="Tuo L."/>
        </authorList>
    </citation>
    <scope>NUCLEOTIDE SEQUENCE [LARGE SCALE GENOMIC DNA]</scope>
    <source>
        <strain evidence="1 2">N2SHLJ1</strain>
    </source>
</reference>
<comment type="caution">
    <text evidence="1">The sequence shown here is derived from an EMBL/GenBank/DDBJ whole genome shotgun (WGS) entry which is preliminary data.</text>
</comment>
<accession>A0A4V2J426</accession>
<evidence type="ECO:0000313" key="2">
    <source>
        <dbReference type="Proteomes" id="UP000293142"/>
    </source>
</evidence>
<dbReference type="OrthoDB" id="9857424at2"/>
<organism evidence="1 2">
    <name type="scientific">Paenibacillus thalictri</name>
    <dbReference type="NCBI Taxonomy" id="2527873"/>
    <lineage>
        <taxon>Bacteria</taxon>
        <taxon>Bacillati</taxon>
        <taxon>Bacillota</taxon>
        <taxon>Bacilli</taxon>
        <taxon>Bacillales</taxon>
        <taxon>Paenibacillaceae</taxon>
        <taxon>Paenibacillus</taxon>
    </lineage>
</organism>
<dbReference type="EMBL" id="SIRE01000012">
    <property type="protein sequence ID" value="TBL77423.1"/>
    <property type="molecule type" value="Genomic_DNA"/>
</dbReference>
<dbReference type="AlphaFoldDB" id="A0A4V2J426"/>